<comment type="caution">
    <text evidence="1">The sequence shown here is derived from an EMBL/GenBank/DDBJ whole genome shotgun (WGS) entry which is preliminary data.</text>
</comment>
<gene>
    <name evidence="1" type="ORF">Ahy_B03g065232</name>
</gene>
<dbReference type="AlphaFoldDB" id="A0A445A131"/>
<dbReference type="EMBL" id="SDMP01000013">
    <property type="protein sequence ID" value="RYR20149.1"/>
    <property type="molecule type" value="Genomic_DNA"/>
</dbReference>
<accession>A0A445A131</accession>
<keyword evidence="2" id="KW-1185">Reference proteome</keyword>
<proteinExistence type="predicted"/>
<sequence>MRLRSGKIIHMADKLSNVNGGSSTNDSIPISVQQADVSSRSEGAIGTEMNNVQNPQPTEYSRDYHVGCTSNAANSMAVYRQQVEESHHDLVNLLTQQMTTILNPMLADHESRFERLARQVERIARIVDYDEGERHNARRNNEGMENIFQNENQIPNRENPHVVPREIDLAELKKGHPYVFPLLKKLPSSEKSNDLKLKSGKKYSFDISKSDQIFDVLLKDKQLILPKRRTLLSVKDLKGKPYYKFHQATSHSTNSCVCFRDLIQEAIMEGRFKFDDGKKEMKVDVDPFEVDASYVEPCFGVNTVGMSYDFDMALDDFESQVRSVYPRTGDGLLDFLVQQKIKNREVFSGSGIVRNSRDVIICIDVIHNGGIEHLLEISILIIKVVPVVIPEEEGE</sequence>
<reference evidence="1 2" key="1">
    <citation type="submission" date="2019-01" db="EMBL/GenBank/DDBJ databases">
        <title>Sequencing of cultivated peanut Arachis hypogaea provides insights into genome evolution and oil improvement.</title>
        <authorList>
            <person name="Chen X."/>
        </authorList>
    </citation>
    <scope>NUCLEOTIDE SEQUENCE [LARGE SCALE GENOMIC DNA]</scope>
    <source>
        <strain evidence="2">cv. Fuhuasheng</strain>
        <tissue evidence="1">Leaves</tissue>
    </source>
</reference>
<name>A0A445A131_ARAHY</name>
<dbReference type="Proteomes" id="UP000289738">
    <property type="component" value="Chromosome B03"/>
</dbReference>
<protein>
    <submittedName>
        <fullName evidence="1">Uncharacterized protein</fullName>
    </submittedName>
</protein>
<evidence type="ECO:0000313" key="2">
    <source>
        <dbReference type="Proteomes" id="UP000289738"/>
    </source>
</evidence>
<organism evidence="1 2">
    <name type="scientific">Arachis hypogaea</name>
    <name type="common">Peanut</name>
    <dbReference type="NCBI Taxonomy" id="3818"/>
    <lineage>
        <taxon>Eukaryota</taxon>
        <taxon>Viridiplantae</taxon>
        <taxon>Streptophyta</taxon>
        <taxon>Embryophyta</taxon>
        <taxon>Tracheophyta</taxon>
        <taxon>Spermatophyta</taxon>
        <taxon>Magnoliopsida</taxon>
        <taxon>eudicotyledons</taxon>
        <taxon>Gunneridae</taxon>
        <taxon>Pentapetalae</taxon>
        <taxon>rosids</taxon>
        <taxon>fabids</taxon>
        <taxon>Fabales</taxon>
        <taxon>Fabaceae</taxon>
        <taxon>Papilionoideae</taxon>
        <taxon>50 kb inversion clade</taxon>
        <taxon>dalbergioids sensu lato</taxon>
        <taxon>Dalbergieae</taxon>
        <taxon>Pterocarpus clade</taxon>
        <taxon>Arachis</taxon>
    </lineage>
</organism>
<evidence type="ECO:0000313" key="1">
    <source>
        <dbReference type="EMBL" id="RYR20149.1"/>
    </source>
</evidence>